<name>A0ABQ9TNM9_SAGOE</name>
<sequence length="127" mass="13125">QAQSWSNCNHQRLQVKWGYSVGLGSERATHSISVPKTRARIGRGGVEAEPGGGGGAARPAGWCPLVSGAEAPGSRPPRSEASRSCAVNAKSRASSQPGAADGVLSHSPMRRQQIIYSLILVRVPGAG</sequence>
<proteinExistence type="predicted"/>
<protein>
    <submittedName>
        <fullName evidence="2">Uncharacterized protein</fullName>
    </submittedName>
</protein>
<evidence type="ECO:0000313" key="2">
    <source>
        <dbReference type="EMBL" id="KAK2086374.1"/>
    </source>
</evidence>
<feature type="compositionally biased region" description="Gly residues" evidence="1">
    <location>
        <begin position="42"/>
        <end position="56"/>
    </location>
</feature>
<feature type="region of interest" description="Disordered" evidence="1">
    <location>
        <begin position="28"/>
        <end position="106"/>
    </location>
</feature>
<evidence type="ECO:0000313" key="3">
    <source>
        <dbReference type="Proteomes" id="UP001266305"/>
    </source>
</evidence>
<reference evidence="2 3" key="1">
    <citation type="submission" date="2023-05" db="EMBL/GenBank/DDBJ databases">
        <title>B98-5 Cell Line De Novo Hybrid Assembly: An Optical Mapping Approach.</title>
        <authorList>
            <person name="Kananen K."/>
            <person name="Auerbach J.A."/>
            <person name="Kautto E."/>
            <person name="Blachly J.S."/>
        </authorList>
    </citation>
    <scope>NUCLEOTIDE SEQUENCE [LARGE SCALE GENOMIC DNA]</scope>
    <source>
        <strain evidence="2">B95-8</strain>
        <tissue evidence="2">Cell line</tissue>
    </source>
</reference>
<gene>
    <name evidence="2" type="ORF">P7K49_035799</name>
</gene>
<keyword evidence="3" id="KW-1185">Reference proteome</keyword>
<dbReference type="Proteomes" id="UP001266305">
    <property type="component" value="Unassembled WGS sequence"/>
</dbReference>
<feature type="non-terminal residue" evidence="2">
    <location>
        <position position="1"/>
    </location>
</feature>
<dbReference type="EMBL" id="JASSZA010000020">
    <property type="protein sequence ID" value="KAK2086374.1"/>
    <property type="molecule type" value="Genomic_DNA"/>
</dbReference>
<accession>A0ABQ9TNM9</accession>
<organism evidence="2 3">
    <name type="scientific">Saguinus oedipus</name>
    <name type="common">Cotton-top tamarin</name>
    <name type="synonym">Oedipomidas oedipus</name>
    <dbReference type="NCBI Taxonomy" id="9490"/>
    <lineage>
        <taxon>Eukaryota</taxon>
        <taxon>Metazoa</taxon>
        <taxon>Chordata</taxon>
        <taxon>Craniata</taxon>
        <taxon>Vertebrata</taxon>
        <taxon>Euteleostomi</taxon>
        <taxon>Mammalia</taxon>
        <taxon>Eutheria</taxon>
        <taxon>Euarchontoglires</taxon>
        <taxon>Primates</taxon>
        <taxon>Haplorrhini</taxon>
        <taxon>Platyrrhini</taxon>
        <taxon>Cebidae</taxon>
        <taxon>Callitrichinae</taxon>
        <taxon>Saguinus</taxon>
    </lineage>
</organism>
<comment type="caution">
    <text evidence="2">The sequence shown here is derived from an EMBL/GenBank/DDBJ whole genome shotgun (WGS) entry which is preliminary data.</text>
</comment>
<evidence type="ECO:0000256" key="1">
    <source>
        <dbReference type="SAM" id="MobiDB-lite"/>
    </source>
</evidence>